<accession>A0ABD1FPQ2</accession>
<feature type="transmembrane region" description="Helical" evidence="1">
    <location>
        <begin position="250"/>
        <end position="267"/>
    </location>
</feature>
<feature type="transmembrane region" description="Helical" evidence="1">
    <location>
        <begin position="352"/>
        <end position="375"/>
    </location>
</feature>
<proteinExistence type="predicted"/>
<feature type="transmembrane region" description="Helical" evidence="1">
    <location>
        <begin position="325"/>
        <end position="345"/>
    </location>
</feature>
<dbReference type="AlphaFoldDB" id="A0ABD1FPQ2"/>
<evidence type="ECO:0000256" key="1">
    <source>
        <dbReference type="SAM" id="Phobius"/>
    </source>
</evidence>
<dbReference type="Gene3D" id="1.25.40.20">
    <property type="entry name" value="Ankyrin repeat-containing domain"/>
    <property type="match status" value="2"/>
</dbReference>
<dbReference type="SMART" id="SM00248">
    <property type="entry name" value="ANK"/>
    <property type="match status" value="4"/>
</dbReference>
<dbReference type="Proteomes" id="UP001567538">
    <property type="component" value="Unassembled WGS sequence"/>
</dbReference>
<dbReference type="PANTHER" id="PTHR24128">
    <property type="entry name" value="HOMEOBOX PROTEIN WARIAI"/>
    <property type="match status" value="1"/>
</dbReference>
<dbReference type="Pfam" id="PF12796">
    <property type="entry name" value="Ank_2"/>
    <property type="match status" value="1"/>
</dbReference>
<organism evidence="2 3">
    <name type="scientific">Salvia divinorum</name>
    <name type="common">Maria pastora</name>
    <name type="synonym">Diviner's sage</name>
    <dbReference type="NCBI Taxonomy" id="28513"/>
    <lineage>
        <taxon>Eukaryota</taxon>
        <taxon>Viridiplantae</taxon>
        <taxon>Streptophyta</taxon>
        <taxon>Embryophyta</taxon>
        <taxon>Tracheophyta</taxon>
        <taxon>Spermatophyta</taxon>
        <taxon>Magnoliopsida</taxon>
        <taxon>eudicotyledons</taxon>
        <taxon>Gunneridae</taxon>
        <taxon>Pentapetalae</taxon>
        <taxon>asterids</taxon>
        <taxon>lamiids</taxon>
        <taxon>Lamiales</taxon>
        <taxon>Lamiaceae</taxon>
        <taxon>Nepetoideae</taxon>
        <taxon>Mentheae</taxon>
        <taxon>Salviinae</taxon>
        <taxon>Salvia</taxon>
        <taxon>Salvia subgen. Calosphace</taxon>
    </lineage>
</organism>
<gene>
    <name evidence="2" type="ORF">AAHA92_32707</name>
</gene>
<dbReference type="SUPFAM" id="SSF48403">
    <property type="entry name" value="Ankyrin repeat"/>
    <property type="match status" value="1"/>
</dbReference>
<evidence type="ECO:0000313" key="2">
    <source>
        <dbReference type="EMBL" id="KAL1532736.1"/>
    </source>
</evidence>
<comment type="caution">
    <text evidence="2">The sequence shown here is derived from an EMBL/GenBank/DDBJ whole genome shotgun (WGS) entry which is preliminary data.</text>
</comment>
<protein>
    <submittedName>
        <fullName evidence="2">Ankyrin repeat-containing protein BDA1-like</fullName>
    </submittedName>
</protein>
<keyword evidence="3" id="KW-1185">Reference proteome</keyword>
<keyword evidence="1" id="KW-0812">Transmembrane</keyword>
<reference evidence="2 3" key="1">
    <citation type="submission" date="2024-06" db="EMBL/GenBank/DDBJ databases">
        <title>A chromosome level genome sequence of Diviner's sage (Salvia divinorum).</title>
        <authorList>
            <person name="Ford S.A."/>
            <person name="Ro D.-K."/>
            <person name="Ness R.W."/>
            <person name="Phillips M.A."/>
        </authorList>
    </citation>
    <scope>NUCLEOTIDE SEQUENCE [LARGE SCALE GENOMIC DNA]</scope>
    <source>
        <strain evidence="2">SAF-2024a</strain>
        <tissue evidence="2">Leaf</tissue>
    </source>
</reference>
<dbReference type="InterPro" id="IPR002110">
    <property type="entry name" value="Ankyrin_rpt"/>
</dbReference>
<feature type="transmembrane region" description="Helical" evidence="1">
    <location>
        <begin position="381"/>
        <end position="400"/>
    </location>
</feature>
<name>A0ABD1FPQ2_SALDI</name>
<dbReference type="InterPro" id="IPR036770">
    <property type="entry name" value="Ankyrin_rpt-contain_sf"/>
</dbReference>
<dbReference type="PANTHER" id="PTHR24128:SF24">
    <property type="entry name" value="ANKYRIN REPEAT PROTEIN"/>
    <property type="match status" value="1"/>
</dbReference>
<dbReference type="Pfam" id="PF00023">
    <property type="entry name" value="Ank"/>
    <property type="match status" value="1"/>
</dbReference>
<dbReference type="EMBL" id="JBEAFC010000014">
    <property type="protein sequence ID" value="KAL1532736.1"/>
    <property type="molecule type" value="Genomic_DNA"/>
</dbReference>
<sequence length="456" mass="50813">MEMMRFAYTPLHRAAAVGNTEVALELLNLMPSLGRKLDKGGSSPLHLAIEGGHLDTARFMARFDKQLVRVKGKKGMTPLMQCAARADSKEELSLLARLLIACPESVTDVNNSNQTVVHVALEQRRCKAVCVLVEWLKRRGQISSVLSVKDLNGNTALHTAAQHGCLEGAKKLVDLVKLNRLNSKKQAALDLVTTNEMKKLLEGKGAKTSNKIFQPETTTDYVLKDATFPETVSRAFHSLSTEMTLEMRNAILVVATLIVAATYQGVLQPPGGVYPPPSNAIDTSTTKTLLTSQYYMGRRLGVSNDLWEKKPEAGQMVMERAYYRFFMPSNSFAFALSVVIVIFVVPGTPVFLILHLCLVFMCVSYLLALDAISYYTGISHMIYYMALYAIVGAYIVKLLYYPLKALIIEEDWWLRDFHIAFDNYSTTATRGFSKAILNKAYKIKKQNMVLRLSSTN</sequence>
<evidence type="ECO:0000313" key="3">
    <source>
        <dbReference type="Proteomes" id="UP001567538"/>
    </source>
</evidence>
<keyword evidence="1" id="KW-0472">Membrane</keyword>
<keyword evidence="1" id="KW-1133">Transmembrane helix</keyword>